<reference evidence="6 7" key="1">
    <citation type="submission" date="2018-07" db="EMBL/GenBank/DDBJ databases">
        <title>Genomic Encyclopedia of Type Strains, Phase IV (KMG-IV): sequencing the most valuable type-strain genomes for metagenomic binning, comparative biology and taxonomic classification.</title>
        <authorList>
            <person name="Goeker M."/>
        </authorList>
    </citation>
    <scope>NUCLEOTIDE SEQUENCE [LARGE SCALE GENOMIC DNA]</scope>
    <source>
        <strain evidence="6 7">DSM 14324</strain>
    </source>
</reference>
<dbReference type="PANTHER" id="PTHR47053:SF1">
    <property type="entry name" value="MUREIN DD-ENDOPEPTIDASE MEPH-RELATED"/>
    <property type="match status" value="1"/>
</dbReference>
<keyword evidence="3" id="KW-0378">Hydrolase</keyword>
<dbReference type="PANTHER" id="PTHR47053">
    <property type="entry name" value="MUREIN DD-ENDOPEPTIDASE MEPH-RELATED"/>
    <property type="match status" value="1"/>
</dbReference>
<proteinExistence type="inferred from homology"/>
<protein>
    <submittedName>
        <fullName evidence="6">NlpC/P60 family protein</fullName>
    </submittedName>
</protein>
<gene>
    <name evidence="6" type="ORF">C8D72_2030</name>
</gene>
<dbReference type="RefSeq" id="WP_115854261.1">
    <property type="nucleotide sequence ID" value="NZ_QRDJ01000007.1"/>
</dbReference>
<feature type="domain" description="NlpC/P60" evidence="5">
    <location>
        <begin position="53"/>
        <end position="174"/>
    </location>
</feature>
<dbReference type="GO" id="GO:0006508">
    <property type="term" value="P:proteolysis"/>
    <property type="evidence" value="ECO:0007669"/>
    <property type="project" value="UniProtKB-KW"/>
</dbReference>
<name>A0A3D9DX22_9GAMM</name>
<dbReference type="InterPro" id="IPR000064">
    <property type="entry name" value="NLP_P60_dom"/>
</dbReference>
<keyword evidence="2" id="KW-0645">Protease</keyword>
<accession>A0A3D9DX22</accession>
<dbReference type="InterPro" id="IPR038765">
    <property type="entry name" value="Papain-like_cys_pep_sf"/>
</dbReference>
<dbReference type="Proteomes" id="UP000256334">
    <property type="component" value="Unassembled WGS sequence"/>
</dbReference>
<organism evidence="6 7">
    <name type="scientific">Kushneria indalinina DSM 14324</name>
    <dbReference type="NCBI Taxonomy" id="1122140"/>
    <lineage>
        <taxon>Bacteria</taxon>
        <taxon>Pseudomonadati</taxon>
        <taxon>Pseudomonadota</taxon>
        <taxon>Gammaproteobacteria</taxon>
        <taxon>Oceanospirillales</taxon>
        <taxon>Halomonadaceae</taxon>
        <taxon>Kushneria</taxon>
    </lineage>
</organism>
<sequence length="175" mass="18898">MLLPVTCPCLPLRPLKRLRDLSLLIAMLWLTGCAGTPEMHTSDMAGPISEQQDLSIERVLVMNYARDALGTPYQYGGTTPSGMDCSGLTQASFLAAGIDIPRTSQQQFDGLDRIDRARPGDLMFFGSGGSVSHVGIYMGNNQMIHAPGSGRQVTLAGLDNRYWRSHYRGAAAPAP</sequence>
<dbReference type="Gene3D" id="3.90.1720.10">
    <property type="entry name" value="endopeptidase domain like (from Nostoc punctiforme)"/>
    <property type="match status" value="1"/>
</dbReference>
<evidence type="ECO:0000259" key="5">
    <source>
        <dbReference type="PROSITE" id="PS51935"/>
    </source>
</evidence>
<evidence type="ECO:0000256" key="1">
    <source>
        <dbReference type="ARBA" id="ARBA00007074"/>
    </source>
</evidence>
<dbReference type="OrthoDB" id="9807055at2"/>
<dbReference type="SUPFAM" id="SSF54001">
    <property type="entry name" value="Cysteine proteinases"/>
    <property type="match status" value="1"/>
</dbReference>
<evidence type="ECO:0000256" key="2">
    <source>
        <dbReference type="ARBA" id="ARBA00022670"/>
    </source>
</evidence>
<evidence type="ECO:0000313" key="6">
    <source>
        <dbReference type="EMBL" id="REC95195.1"/>
    </source>
</evidence>
<dbReference type="EMBL" id="QRDJ01000007">
    <property type="protein sequence ID" value="REC95195.1"/>
    <property type="molecule type" value="Genomic_DNA"/>
</dbReference>
<keyword evidence="4" id="KW-0788">Thiol protease</keyword>
<comment type="caution">
    <text evidence="6">The sequence shown here is derived from an EMBL/GenBank/DDBJ whole genome shotgun (WGS) entry which is preliminary data.</text>
</comment>
<keyword evidence="7" id="KW-1185">Reference proteome</keyword>
<evidence type="ECO:0000256" key="4">
    <source>
        <dbReference type="ARBA" id="ARBA00022807"/>
    </source>
</evidence>
<dbReference type="Pfam" id="PF00877">
    <property type="entry name" value="NLPC_P60"/>
    <property type="match status" value="1"/>
</dbReference>
<dbReference type="AlphaFoldDB" id="A0A3D9DX22"/>
<dbReference type="PROSITE" id="PS51935">
    <property type="entry name" value="NLPC_P60"/>
    <property type="match status" value="1"/>
</dbReference>
<evidence type="ECO:0000313" key="7">
    <source>
        <dbReference type="Proteomes" id="UP000256334"/>
    </source>
</evidence>
<evidence type="ECO:0000256" key="3">
    <source>
        <dbReference type="ARBA" id="ARBA00022801"/>
    </source>
</evidence>
<comment type="similarity">
    <text evidence="1">Belongs to the peptidase C40 family.</text>
</comment>
<dbReference type="GO" id="GO:0008234">
    <property type="term" value="F:cysteine-type peptidase activity"/>
    <property type="evidence" value="ECO:0007669"/>
    <property type="project" value="UniProtKB-KW"/>
</dbReference>
<dbReference type="InterPro" id="IPR051202">
    <property type="entry name" value="Peptidase_C40"/>
</dbReference>